<reference evidence="6 7" key="1">
    <citation type="submission" date="2021-03" db="EMBL/GenBank/DDBJ databases">
        <title>Paenibacillus artemisicola MWE-103 whole genome sequence.</title>
        <authorList>
            <person name="Ham Y.J."/>
        </authorList>
    </citation>
    <scope>NUCLEOTIDE SEQUENCE [LARGE SCALE GENOMIC DNA]</scope>
    <source>
        <strain evidence="6 7">MWE-103</strain>
    </source>
</reference>
<dbReference type="InterPro" id="IPR037923">
    <property type="entry name" value="HTH-like"/>
</dbReference>
<protein>
    <submittedName>
        <fullName evidence="6">Helix-turn-helix transcriptional regulator</fullName>
    </submittedName>
</protein>
<evidence type="ECO:0000313" key="6">
    <source>
        <dbReference type="EMBL" id="MBO7746442.1"/>
    </source>
</evidence>
<dbReference type="SMART" id="SM00342">
    <property type="entry name" value="HTH_ARAC"/>
    <property type="match status" value="1"/>
</dbReference>
<proteinExistence type="predicted"/>
<dbReference type="InterPro" id="IPR018062">
    <property type="entry name" value="HTH_AraC-typ_CS"/>
</dbReference>
<dbReference type="Gene3D" id="1.10.10.60">
    <property type="entry name" value="Homeodomain-like"/>
    <property type="match status" value="2"/>
</dbReference>
<dbReference type="InterPro" id="IPR018060">
    <property type="entry name" value="HTH_AraC"/>
</dbReference>
<evidence type="ECO:0000259" key="5">
    <source>
        <dbReference type="PROSITE" id="PS01124"/>
    </source>
</evidence>
<dbReference type="Proteomes" id="UP000670947">
    <property type="component" value="Unassembled WGS sequence"/>
</dbReference>
<evidence type="ECO:0000313" key="7">
    <source>
        <dbReference type="Proteomes" id="UP000670947"/>
    </source>
</evidence>
<evidence type="ECO:0000256" key="2">
    <source>
        <dbReference type="ARBA" id="ARBA00023125"/>
    </source>
</evidence>
<sequence length="282" mass="31795">METFQHVNTPGEFARSRLLYGLIGGCDAPKGAFLYTRDYYPAYEIMLVTKGQGAFKHANRWIDVVEGDCVLHDMRLPHAYRTEDQDPFEMDYLVFDGADMEHYWPKLFGGASCVVLQALPRANPAQRLLAELIGAMADDAASELAQSVRLYELLLEVCRLKQELGASPQAGHGAEPEALKRAKAHIDAHYLDVEDVAELASVAALSLYHFIRQFKKQYGVTPKEYVLLKRVRHAKRLLANTSLSVGETGQRSGFASYNAFLHAFLRIEKASPRDFRKSLRRF</sequence>
<dbReference type="InterPro" id="IPR009057">
    <property type="entry name" value="Homeodomain-like_sf"/>
</dbReference>
<keyword evidence="4" id="KW-0804">Transcription</keyword>
<gene>
    <name evidence="6" type="ORF">I8J29_19700</name>
</gene>
<accession>A0ABS3WDU8</accession>
<comment type="caution">
    <text evidence="6">The sequence shown here is derived from an EMBL/GenBank/DDBJ whole genome shotgun (WGS) entry which is preliminary data.</text>
</comment>
<dbReference type="RefSeq" id="WP_208849219.1">
    <property type="nucleotide sequence ID" value="NZ_JAGGDJ010000018.1"/>
</dbReference>
<dbReference type="Pfam" id="PF12833">
    <property type="entry name" value="HTH_18"/>
    <property type="match status" value="1"/>
</dbReference>
<keyword evidence="7" id="KW-1185">Reference proteome</keyword>
<dbReference type="PROSITE" id="PS01124">
    <property type="entry name" value="HTH_ARAC_FAMILY_2"/>
    <property type="match status" value="1"/>
</dbReference>
<evidence type="ECO:0000256" key="4">
    <source>
        <dbReference type="ARBA" id="ARBA00023163"/>
    </source>
</evidence>
<name>A0ABS3WDU8_9BACL</name>
<evidence type="ECO:0000256" key="1">
    <source>
        <dbReference type="ARBA" id="ARBA00023015"/>
    </source>
</evidence>
<evidence type="ECO:0000256" key="3">
    <source>
        <dbReference type="ARBA" id="ARBA00023159"/>
    </source>
</evidence>
<keyword evidence="3" id="KW-0010">Activator</keyword>
<organism evidence="6 7">
    <name type="scientific">Paenibacillus artemisiicola</name>
    <dbReference type="NCBI Taxonomy" id="1172618"/>
    <lineage>
        <taxon>Bacteria</taxon>
        <taxon>Bacillati</taxon>
        <taxon>Bacillota</taxon>
        <taxon>Bacilli</taxon>
        <taxon>Bacillales</taxon>
        <taxon>Paenibacillaceae</taxon>
        <taxon>Paenibacillus</taxon>
    </lineage>
</organism>
<dbReference type="SUPFAM" id="SSF51215">
    <property type="entry name" value="Regulatory protein AraC"/>
    <property type="match status" value="1"/>
</dbReference>
<dbReference type="InterPro" id="IPR003313">
    <property type="entry name" value="AraC-bd"/>
</dbReference>
<dbReference type="PROSITE" id="PS00041">
    <property type="entry name" value="HTH_ARAC_FAMILY_1"/>
    <property type="match status" value="1"/>
</dbReference>
<dbReference type="EMBL" id="JAGGDJ010000018">
    <property type="protein sequence ID" value="MBO7746442.1"/>
    <property type="molecule type" value="Genomic_DNA"/>
</dbReference>
<dbReference type="PANTHER" id="PTHR46796">
    <property type="entry name" value="HTH-TYPE TRANSCRIPTIONAL ACTIVATOR RHAS-RELATED"/>
    <property type="match status" value="1"/>
</dbReference>
<feature type="domain" description="HTH araC/xylS-type" evidence="5">
    <location>
        <begin position="180"/>
        <end position="278"/>
    </location>
</feature>
<keyword evidence="1" id="KW-0805">Transcription regulation</keyword>
<dbReference type="Gene3D" id="2.60.120.280">
    <property type="entry name" value="Regulatory protein AraC"/>
    <property type="match status" value="1"/>
</dbReference>
<dbReference type="Pfam" id="PF02311">
    <property type="entry name" value="AraC_binding"/>
    <property type="match status" value="1"/>
</dbReference>
<keyword evidence="2" id="KW-0238">DNA-binding</keyword>
<dbReference type="SUPFAM" id="SSF46689">
    <property type="entry name" value="Homeodomain-like"/>
    <property type="match status" value="2"/>
</dbReference>
<dbReference type="InterPro" id="IPR050204">
    <property type="entry name" value="AraC_XylS_family_regulators"/>
</dbReference>